<proteinExistence type="predicted"/>
<organism evidence="3 4">
    <name type="scientific">Penicillium alfredii</name>
    <dbReference type="NCBI Taxonomy" id="1506179"/>
    <lineage>
        <taxon>Eukaryota</taxon>
        <taxon>Fungi</taxon>
        <taxon>Dikarya</taxon>
        <taxon>Ascomycota</taxon>
        <taxon>Pezizomycotina</taxon>
        <taxon>Eurotiomycetes</taxon>
        <taxon>Eurotiomycetidae</taxon>
        <taxon>Eurotiales</taxon>
        <taxon>Aspergillaceae</taxon>
        <taxon>Penicillium</taxon>
    </lineage>
</organism>
<feature type="chain" id="PRO_5040965956" evidence="2">
    <location>
        <begin position="21"/>
        <end position="218"/>
    </location>
</feature>
<name>A0A9W9JTU5_9EURO</name>
<dbReference type="GeneID" id="81399511"/>
<evidence type="ECO:0000313" key="4">
    <source>
        <dbReference type="Proteomes" id="UP001141434"/>
    </source>
</evidence>
<keyword evidence="2" id="KW-0732">Signal</keyword>
<dbReference type="EMBL" id="JAPMSZ010000012">
    <property type="protein sequence ID" value="KAJ5081553.1"/>
    <property type="molecule type" value="Genomic_DNA"/>
</dbReference>
<reference evidence="3" key="2">
    <citation type="journal article" date="2023" name="IMA Fungus">
        <title>Comparative genomic study of the Penicillium genus elucidates a diverse pangenome and 15 lateral gene transfer events.</title>
        <authorList>
            <person name="Petersen C."/>
            <person name="Sorensen T."/>
            <person name="Nielsen M.R."/>
            <person name="Sondergaard T.E."/>
            <person name="Sorensen J.L."/>
            <person name="Fitzpatrick D.A."/>
            <person name="Frisvad J.C."/>
            <person name="Nielsen K.L."/>
        </authorList>
    </citation>
    <scope>NUCLEOTIDE SEQUENCE</scope>
    <source>
        <strain evidence="3">IBT 34128</strain>
    </source>
</reference>
<sequence>MCHSIIWYHALCLHPHPLSSSLVFCPGAMIYGQDCLPFQDVIYLPMVGRCHSCKDQKRRCQAIKRKRQIENEWLDAELNGEFWEHEWERDHVSVQSQGFEEPEAYHGLGIDFACPEVDIELESTVASPVMECSGQRSQHQDSPTMMSPDPHMEKNCDQTAWISPSKKAHRRSWIPVPVNRAQRQRGTATPGSTPQLTADESDVESSVDEMDLFDRITF</sequence>
<protein>
    <submittedName>
        <fullName evidence="3">Uncharacterized protein</fullName>
    </submittedName>
</protein>
<feature type="region of interest" description="Disordered" evidence="1">
    <location>
        <begin position="172"/>
        <end position="206"/>
    </location>
</feature>
<feature type="compositionally biased region" description="Polar residues" evidence="1">
    <location>
        <begin position="184"/>
        <end position="198"/>
    </location>
</feature>
<comment type="caution">
    <text evidence="3">The sequence shown here is derived from an EMBL/GenBank/DDBJ whole genome shotgun (WGS) entry which is preliminary data.</text>
</comment>
<dbReference type="AlphaFoldDB" id="A0A9W9JTU5"/>
<feature type="signal peptide" evidence="2">
    <location>
        <begin position="1"/>
        <end position="20"/>
    </location>
</feature>
<evidence type="ECO:0000313" key="3">
    <source>
        <dbReference type="EMBL" id="KAJ5081553.1"/>
    </source>
</evidence>
<accession>A0A9W9JTU5</accession>
<keyword evidence="4" id="KW-1185">Reference proteome</keyword>
<feature type="region of interest" description="Disordered" evidence="1">
    <location>
        <begin position="132"/>
        <end position="153"/>
    </location>
</feature>
<evidence type="ECO:0000256" key="1">
    <source>
        <dbReference type="SAM" id="MobiDB-lite"/>
    </source>
</evidence>
<dbReference type="RefSeq" id="XP_056506840.1">
    <property type="nucleotide sequence ID" value="XM_056660342.1"/>
</dbReference>
<gene>
    <name evidence="3" type="ORF">NUU61_009817</name>
</gene>
<reference evidence="3" key="1">
    <citation type="submission" date="2022-11" db="EMBL/GenBank/DDBJ databases">
        <authorList>
            <person name="Petersen C."/>
        </authorList>
    </citation>
    <scope>NUCLEOTIDE SEQUENCE</scope>
    <source>
        <strain evidence="3">IBT 34128</strain>
    </source>
</reference>
<evidence type="ECO:0000256" key="2">
    <source>
        <dbReference type="SAM" id="SignalP"/>
    </source>
</evidence>
<feature type="compositionally biased region" description="Polar residues" evidence="1">
    <location>
        <begin position="134"/>
        <end position="145"/>
    </location>
</feature>
<dbReference type="OrthoDB" id="4313807at2759"/>
<dbReference type="Proteomes" id="UP001141434">
    <property type="component" value="Unassembled WGS sequence"/>
</dbReference>